<dbReference type="PANTHER" id="PTHR37808:SF1">
    <property type="entry name" value="SPORE GERMINATION PROTEIN-LIKE PROTEIN YDZR"/>
    <property type="match status" value="1"/>
</dbReference>
<dbReference type="Pfam" id="PF10676">
    <property type="entry name" value="gerPA"/>
    <property type="match status" value="1"/>
</dbReference>
<evidence type="ECO:0000313" key="7">
    <source>
        <dbReference type="Proteomes" id="UP000221918"/>
    </source>
</evidence>
<evidence type="ECO:0000313" key="5">
    <source>
        <dbReference type="EMBL" id="PHF02288.1"/>
    </source>
</evidence>
<comment type="function">
    <text evidence="3">Required for the formation of functionally normal spores. Could be involved in the establishment of normal spore coat structure and/or permeability, which allows the access of germinants to their receptor.</text>
</comment>
<accession>A0A1Y3MID9</accession>
<evidence type="ECO:0000313" key="4">
    <source>
        <dbReference type="EMBL" id="OUM49796.1"/>
    </source>
</evidence>
<protein>
    <submittedName>
        <fullName evidence="4">Spore germination protein</fullName>
    </submittedName>
</protein>
<evidence type="ECO:0000256" key="2">
    <source>
        <dbReference type="ARBA" id="ARBA00022544"/>
    </source>
</evidence>
<dbReference type="EMBL" id="NUTL01000029">
    <property type="protein sequence ID" value="PHF02288.1"/>
    <property type="molecule type" value="Genomic_DNA"/>
</dbReference>
<evidence type="ECO:0000313" key="6">
    <source>
        <dbReference type="Proteomes" id="UP000195321"/>
    </source>
</evidence>
<dbReference type="Proteomes" id="UP000195321">
    <property type="component" value="Unassembled WGS sequence"/>
</dbReference>
<dbReference type="RefSeq" id="WP_003201173.1">
    <property type="nucleotide sequence ID" value="NZ_CM000743.1"/>
</dbReference>
<organism evidence="4 6">
    <name type="scientific">Bacillus pseudomycoides</name>
    <dbReference type="NCBI Taxonomy" id="64104"/>
    <lineage>
        <taxon>Bacteria</taxon>
        <taxon>Bacillati</taxon>
        <taxon>Bacillota</taxon>
        <taxon>Bacilli</taxon>
        <taxon>Bacillales</taxon>
        <taxon>Bacillaceae</taxon>
        <taxon>Bacillus</taxon>
        <taxon>Bacillus cereus group</taxon>
    </lineage>
</organism>
<comment type="caution">
    <text evidence="4">The sequence shown here is derived from an EMBL/GenBank/DDBJ whole genome shotgun (WGS) entry which is preliminary data.</text>
</comment>
<dbReference type="EMBL" id="MWPX01000004">
    <property type="protein sequence ID" value="OUM49796.1"/>
    <property type="molecule type" value="Genomic_DNA"/>
</dbReference>
<dbReference type="AlphaFoldDB" id="A0A1Y3MID9"/>
<gene>
    <name evidence="4" type="ORF">BW425_06350</name>
    <name evidence="5" type="ORF">COF81_06805</name>
</gene>
<evidence type="ECO:0000256" key="3">
    <source>
        <dbReference type="ARBA" id="ARBA00025358"/>
    </source>
</evidence>
<comment type="similarity">
    <text evidence="1">Belongs to the GerPA/GerPF family.</text>
</comment>
<proteinExistence type="inferred from homology"/>
<dbReference type="PANTHER" id="PTHR37808">
    <property type="entry name" value="SPORE GERMINATION PROTEIN-LIKE PROTEIN YDZR-RELATED"/>
    <property type="match status" value="1"/>
</dbReference>
<name>A0A1Y3MID9_9BACI</name>
<sequence>MVSARIRKIKIVNNTGAVNVGDCYTIEPFAALKIYAGSGGSSIATFLNGKRMPSVTPRTPEFLPPLETSELTLGS</sequence>
<accession>C3ARY7</accession>
<dbReference type="InterPro" id="IPR019618">
    <property type="entry name" value="Spore_germination_GerPA"/>
</dbReference>
<reference evidence="4 6" key="1">
    <citation type="submission" date="2017-02" db="EMBL/GenBank/DDBJ databases">
        <title>Bacillus pseudomycoides isolate FSL K6-0042.</title>
        <authorList>
            <person name="Kovac J."/>
        </authorList>
    </citation>
    <scope>NUCLEOTIDE SEQUENCE [LARGE SCALE GENOMIC DNA]</scope>
    <source>
        <strain evidence="4 6">FSL K6-0042</strain>
    </source>
</reference>
<reference evidence="5 7" key="2">
    <citation type="submission" date="2017-09" db="EMBL/GenBank/DDBJ databases">
        <title>Large-scale bioinformatics analysis of Bacillus genomes uncovers conserved roles of natural products in bacterial physiology.</title>
        <authorList>
            <consortium name="Agbiome Team Llc"/>
            <person name="Bleich R.M."/>
            <person name="Grubbs K.J."/>
            <person name="Santa Maria K.C."/>
            <person name="Allen S.E."/>
            <person name="Farag S."/>
            <person name="Shank E.A."/>
            <person name="Bowers A."/>
        </authorList>
    </citation>
    <scope>NUCLEOTIDE SEQUENCE [LARGE SCALE GENOMIC DNA]</scope>
    <source>
        <strain evidence="5 7">AFS037265</strain>
    </source>
</reference>
<evidence type="ECO:0000256" key="1">
    <source>
        <dbReference type="ARBA" id="ARBA00008103"/>
    </source>
</evidence>
<keyword evidence="2" id="KW-0309">Germination</keyword>
<dbReference type="Proteomes" id="UP000221918">
    <property type="component" value="Unassembled WGS sequence"/>
</dbReference>